<evidence type="ECO:0000256" key="2">
    <source>
        <dbReference type="ARBA" id="ARBA00023002"/>
    </source>
</evidence>
<dbReference type="PANTHER" id="PTHR43570">
    <property type="entry name" value="ALDEHYDE DEHYDROGENASE"/>
    <property type="match status" value="1"/>
</dbReference>
<dbReference type="InterPro" id="IPR016160">
    <property type="entry name" value="Ald_DH_CS_CYS"/>
</dbReference>
<keyword evidence="8" id="KW-1185">Reference proteome</keyword>
<dbReference type="Gene3D" id="3.40.605.10">
    <property type="entry name" value="Aldehyde Dehydrogenase, Chain A, domain 1"/>
    <property type="match status" value="1"/>
</dbReference>
<protein>
    <recommendedName>
        <fullName evidence="4">Aldehyde dehydrogenase</fullName>
    </recommendedName>
</protein>
<dbReference type="InterPro" id="IPR016161">
    <property type="entry name" value="Ald_DH/histidinol_DH"/>
</dbReference>
<dbReference type="PROSITE" id="PS00070">
    <property type="entry name" value="ALDEHYDE_DEHYDR_CYS"/>
    <property type="match status" value="1"/>
</dbReference>
<feature type="active site" evidence="5">
    <location>
        <position position="245"/>
    </location>
</feature>
<keyword evidence="3" id="KW-0520">NAD</keyword>
<dbReference type="PANTHER" id="PTHR43570:SF20">
    <property type="entry name" value="ALDEHYDE DEHYDROGENASE ALDX-RELATED"/>
    <property type="match status" value="1"/>
</dbReference>
<evidence type="ECO:0000313" key="7">
    <source>
        <dbReference type="EMBL" id="OWF66888.1"/>
    </source>
</evidence>
<dbReference type="OrthoDB" id="6187633at2"/>
<evidence type="ECO:0000256" key="5">
    <source>
        <dbReference type="PIRSR" id="PIRSR036492-1"/>
    </source>
</evidence>
<dbReference type="SUPFAM" id="SSF53720">
    <property type="entry name" value="ALDH-like"/>
    <property type="match status" value="1"/>
</dbReference>
<comment type="similarity">
    <text evidence="1 4">Belongs to the aldehyde dehydrogenase family.</text>
</comment>
<evidence type="ECO:0000259" key="6">
    <source>
        <dbReference type="Pfam" id="PF00171"/>
    </source>
</evidence>
<dbReference type="GO" id="GO:0005737">
    <property type="term" value="C:cytoplasm"/>
    <property type="evidence" value="ECO:0007669"/>
    <property type="project" value="TreeGrafter"/>
</dbReference>
<dbReference type="Gene3D" id="3.40.309.10">
    <property type="entry name" value="Aldehyde Dehydrogenase, Chain A, domain 2"/>
    <property type="match status" value="1"/>
</dbReference>
<dbReference type="RefSeq" id="WP_087908886.1">
    <property type="nucleotide sequence ID" value="NZ_NAIA01000001.1"/>
</dbReference>
<dbReference type="GO" id="GO:0004029">
    <property type="term" value="F:aldehyde dehydrogenase (NAD+) activity"/>
    <property type="evidence" value="ECO:0007669"/>
    <property type="project" value="TreeGrafter"/>
</dbReference>
<dbReference type="InterPro" id="IPR015590">
    <property type="entry name" value="Aldehyde_DH_dom"/>
</dbReference>
<organism evidence="7 8">
    <name type="scientific">Polynucleobacter hirudinilacicola</name>
    <dbReference type="NCBI Taxonomy" id="1743166"/>
    <lineage>
        <taxon>Bacteria</taxon>
        <taxon>Pseudomonadati</taxon>
        <taxon>Pseudomonadota</taxon>
        <taxon>Betaproteobacteria</taxon>
        <taxon>Burkholderiales</taxon>
        <taxon>Burkholderiaceae</taxon>
        <taxon>Polynucleobacter</taxon>
    </lineage>
</organism>
<evidence type="ECO:0000256" key="1">
    <source>
        <dbReference type="ARBA" id="ARBA00009986"/>
    </source>
</evidence>
<dbReference type="FunFam" id="3.40.605.10:FF:000004">
    <property type="entry name" value="Aldehyde dehydrogenase"/>
    <property type="match status" value="1"/>
</dbReference>
<gene>
    <name evidence="7" type="ORF">B6A14_00785</name>
</gene>
<evidence type="ECO:0000256" key="4">
    <source>
        <dbReference type="PIRNR" id="PIRNR036492"/>
    </source>
</evidence>
<proteinExistence type="inferred from homology"/>
<comment type="caution">
    <text evidence="7">The sequence shown here is derived from an EMBL/GenBank/DDBJ whole genome shotgun (WGS) entry which is preliminary data.</text>
</comment>
<evidence type="ECO:0000256" key="3">
    <source>
        <dbReference type="ARBA" id="ARBA00023027"/>
    </source>
</evidence>
<dbReference type="EMBL" id="NAIA01000001">
    <property type="protein sequence ID" value="OWF66888.1"/>
    <property type="molecule type" value="Genomic_DNA"/>
</dbReference>
<sequence length="465" mass="51052">MNRFTIQLDEIKAAYAAEPNPSLEVRLERIGRIEKMIEANEEKICKVLTADFGVRHPIETRLAEFQMVYQACKYTRKHLKEWMKPVQMEIPSYMGSTEAWIQSQSIGVVGIMSPWNYPIQLALVPAITALAAGNRVWLKPSDRSSRTSGFLAGLIQEYFHPSEFCVSTGGVDVAEQFAALAFDHLLFTGSEAIGKKVMRAAAENLTPVTLELGGKTPAIIDPSAKLQDAAAAIIYGKLLNSGQTCIAPDYILIEQSNQTAFIEALQTEAQTQFSNPEELTGPIDDDQLQHWQHLVSDALDRGAKAIPLLKNPAAGARRFEPVLLTNLPPQARVLHEEIFGPILPIVTIADTAAAITYVNNRPHPLALYWFGKDKKNMQRVLDETRSGGVTINDTLLHAAVESLPFGGIGASGMGSYNGKTGFDTFSHAKPILEVRGFLGSNLLKGTQPARPPYGKKAERLLKHLK</sequence>
<feature type="active site" evidence="5">
    <location>
        <position position="211"/>
    </location>
</feature>
<dbReference type="InterPro" id="IPR012394">
    <property type="entry name" value="Aldehyde_DH_NAD(P)"/>
</dbReference>
<evidence type="ECO:0000313" key="8">
    <source>
        <dbReference type="Proteomes" id="UP000196880"/>
    </source>
</evidence>
<accession>A0A210S0W3</accession>
<feature type="domain" description="Aldehyde dehydrogenase" evidence="6">
    <location>
        <begin position="13"/>
        <end position="429"/>
    </location>
</feature>
<keyword evidence="2 4" id="KW-0560">Oxidoreductase</keyword>
<dbReference type="PIRSF" id="PIRSF036492">
    <property type="entry name" value="ALDH"/>
    <property type="match status" value="1"/>
</dbReference>
<dbReference type="Proteomes" id="UP000196880">
    <property type="component" value="Unassembled WGS sequence"/>
</dbReference>
<dbReference type="InterPro" id="IPR016162">
    <property type="entry name" value="Ald_DH_N"/>
</dbReference>
<dbReference type="Pfam" id="PF00171">
    <property type="entry name" value="Aldedh"/>
    <property type="match status" value="1"/>
</dbReference>
<dbReference type="AlphaFoldDB" id="A0A210S0W3"/>
<reference evidence="7 8" key="1">
    <citation type="submission" date="2017-03" db="EMBL/GenBank/DDBJ databases">
        <title>New species Polynucleobacter sp. MWH-EgelM1-30-B4.</title>
        <authorList>
            <person name="Hahn M.W."/>
        </authorList>
    </citation>
    <scope>NUCLEOTIDE SEQUENCE [LARGE SCALE GENOMIC DNA]</scope>
    <source>
        <strain evidence="7 8">MWH-EgelM1-30-B4</strain>
    </source>
</reference>
<dbReference type="CDD" id="cd07133">
    <property type="entry name" value="ALDH_CALDH_CalB"/>
    <property type="match status" value="1"/>
</dbReference>
<name>A0A210S0W3_9BURK</name>
<dbReference type="GO" id="GO:0006081">
    <property type="term" value="P:aldehyde metabolic process"/>
    <property type="evidence" value="ECO:0007669"/>
    <property type="project" value="InterPro"/>
</dbReference>
<dbReference type="InterPro" id="IPR016163">
    <property type="entry name" value="Ald_DH_C"/>
</dbReference>